<dbReference type="Gene3D" id="3.90.25.10">
    <property type="entry name" value="UDP-galactose 4-epimerase, domain 1"/>
    <property type="match status" value="1"/>
</dbReference>
<dbReference type="AlphaFoldDB" id="A0A1Y1XZZ3"/>
<keyword evidence="3" id="KW-0560">Oxidoreductase</keyword>
<dbReference type="Gene3D" id="3.40.50.720">
    <property type="entry name" value="NAD(P)-binding Rossmann-like Domain"/>
    <property type="match status" value="1"/>
</dbReference>
<keyword evidence="2" id="KW-0521">NADP</keyword>
<dbReference type="Proteomes" id="UP000193498">
    <property type="component" value="Unassembled WGS sequence"/>
</dbReference>
<dbReference type="PANTHER" id="PTHR47706:SF4">
    <property type="entry name" value="NMRA-LIKE DOMAIN-CONTAINING PROTEIN"/>
    <property type="match status" value="1"/>
</dbReference>
<comment type="caution">
    <text evidence="5">The sequence shown here is derived from an EMBL/GenBank/DDBJ whole genome shotgun (WGS) entry which is preliminary data.</text>
</comment>
<evidence type="ECO:0000256" key="1">
    <source>
        <dbReference type="ARBA" id="ARBA00005725"/>
    </source>
</evidence>
<evidence type="ECO:0000313" key="5">
    <source>
        <dbReference type="EMBL" id="ORX91311.1"/>
    </source>
</evidence>
<keyword evidence="6" id="KW-1185">Reference proteome</keyword>
<dbReference type="InterPro" id="IPR051609">
    <property type="entry name" value="NmrA/Isoflavone_reductase-like"/>
</dbReference>
<proteinExistence type="inferred from homology"/>
<protein>
    <submittedName>
        <fullName evidence="5">NAD(P)-binding protein</fullName>
    </submittedName>
</protein>
<sequence>MQNNWNQRMTGYKSIAVAGGLGSFGSKIVQALLDQGYPQVKVLTRKNQSHPNPNVTVVAVDYADTKSLINALTGVDVVISALNDYATLGPQLALIEASKITGVKRFVPSEYVTDTTEKNEPVWEPSRSLVNSLKESGLPYTIYQNGLFMEYVMSPMFGIDVSTGSITLYGSGNTKVDITSAKDVARFIAYTIGDTKSENRTYHVAGERLTMNEIVSELVEVTKITPVITRQELADLTHLEDYESEEYIHEHARFEAENGGFRQAAISNSEYPDFRFRTFHEFLHDTPLDK</sequence>
<name>A0A1Y1XZZ3_9FUNG</name>
<comment type="similarity">
    <text evidence="1">Belongs to the NmrA-type oxidoreductase family. Isoflavone reductase subfamily.</text>
</comment>
<evidence type="ECO:0000259" key="4">
    <source>
        <dbReference type="Pfam" id="PF05368"/>
    </source>
</evidence>
<dbReference type="OrthoDB" id="419598at2759"/>
<gene>
    <name evidence="5" type="ORF">K493DRAFT_409380</name>
</gene>
<dbReference type="EMBL" id="MCFE01000328">
    <property type="protein sequence ID" value="ORX91311.1"/>
    <property type="molecule type" value="Genomic_DNA"/>
</dbReference>
<dbReference type="InterPro" id="IPR008030">
    <property type="entry name" value="NmrA-like"/>
</dbReference>
<evidence type="ECO:0000256" key="2">
    <source>
        <dbReference type="ARBA" id="ARBA00022857"/>
    </source>
</evidence>
<dbReference type="SUPFAM" id="SSF51735">
    <property type="entry name" value="NAD(P)-binding Rossmann-fold domains"/>
    <property type="match status" value="1"/>
</dbReference>
<dbReference type="InterPro" id="IPR036291">
    <property type="entry name" value="NAD(P)-bd_dom_sf"/>
</dbReference>
<dbReference type="PANTHER" id="PTHR47706">
    <property type="entry name" value="NMRA-LIKE FAMILY PROTEIN"/>
    <property type="match status" value="1"/>
</dbReference>
<organism evidence="5 6">
    <name type="scientific">Basidiobolus meristosporus CBS 931.73</name>
    <dbReference type="NCBI Taxonomy" id="1314790"/>
    <lineage>
        <taxon>Eukaryota</taxon>
        <taxon>Fungi</taxon>
        <taxon>Fungi incertae sedis</taxon>
        <taxon>Zoopagomycota</taxon>
        <taxon>Entomophthoromycotina</taxon>
        <taxon>Basidiobolomycetes</taxon>
        <taxon>Basidiobolales</taxon>
        <taxon>Basidiobolaceae</taxon>
        <taxon>Basidiobolus</taxon>
    </lineage>
</organism>
<dbReference type="STRING" id="1314790.A0A1Y1XZZ3"/>
<evidence type="ECO:0000313" key="6">
    <source>
        <dbReference type="Proteomes" id="UP000193498"/>
    </source>
</evidence>
<accession>A0A1Y1XZZ3</accession>
<dbReference type="InParanoid" id="A0A1Y1XZZ3"/>
<evidence type="ECO:0000256" key="3">
    <source>
        <dbReference type="ARBA" id="ARBA00023002"/>
    </source>
</evidence>
<dbReference type="Pfam" id="PF05368">
    <property type="entry name" value="NmrA"/>
    <property type="match status" value="1"/>
</dbReference>
<dbReference type="GO" id="GO:0016491">
    <property type="term" value="F:oxidoreductase activity"/>
    <property type="evidence" value="ECO:0007669"/>
    <property type="project" value="UniProtKB-KW"/>
</dbReference>
<feature type="domain" description="NmrA-like" evidence="4">
    <location>
        <begin position="13"/>
        <end position="283"/>
    </location>
</feature>
<reference evidence="5 6" key="1">
    <citation type="submission" date="2016-07" db="EMBL/GenBank/DDBJ databases">
        <title>Pervasive Adenine N6-methylation of Active Genes in Fungi.</title>
        <authorList>
            <consortium name="DOE Joint Genome Institute"/>
            <person name="Mondo S.J."/>
            <person name="Dannebaum R.O."/>
            <person name="Kuo R.C."/>
            <person name="Labutti K."/>
            <person name="Haridas S."/>
            <person name="Kuo A."/>
            <person name="Salamov A."/>
            <person name="Ahrendt S.R."/>
            <person name="Lipzen A."/>
            <person name="Sullivan W."/>
            <person name="Andreopoulos W.B."/>
            <person name="Clum A."/>
            <person name="Lindquist E."/>
            <person name="Daum C."/>
            <person name="Ramamoorthy G.K."/>
            <person name="Gryganskyi A."/>
            <person name="Culley D."/>
            <person name="Magnuson J.K."/>
            <person name="James T.Y."/>
            <person name="O'Malley M.A."/>
            <person name="Stajich J.E."/>
            <person name="Spatafora J.W."/>
            <person name="Visel A."/>
            <person name="Grigoriev I.V."/>
        </authorList>
    </citation>
    <scope>NUCLEOTIDE SEQUENCE [LARGE SCALE GENOMIC DNA]</scope>
    <source>
        <strain evidence="5 6">CBS 931.73</strain>
    </source>
</reference>